<dbReference type="EMBL" id="LNYJ01000003">
    <property type="protein sequence ID" value="KTD18882.1"/>
    <property type="molecule type" value="Genomic_DNA"/>
</dbReference>
<accession>A0A0W0VFM1</accession>
<sequence>MNPVLQWLNMGGYATYVWPAYGLVFGILILLAIRVKFDASRKRKQLQQWFKRQK</sequence>
<comment type="function">
    <text evidence="1 12">Required for the export of heme to the periplasm for the biogenesis of c-type cytochromes.</text>
</comment>
<dbReference type="STRING" id="456.Ljor_0105"/>
<evidence type="ECO:0000256" key="10">
    <source>
        <dbReference type="ARBA" id="ARBA00022989"/>
    </source>
</evidence>
<evidence type="ECO:0000256" key="11">
    <source>
        <dbReference type="ARBA" id="ARBA00023136"/>
    </source>
</evidence>
<keyword evidence="14" id="KW-1185">Reference proteome</keyword>
<dbReference type="InterPro" id="IPR007078">
    <property type="entry name" value="Haem_export_protD_CcmD"/>
</dbReference>
<protein>
    <recommendedName>
        <fullName evidence="4 12">Heme exporter protein D</fullName>
    </recommendedName>
</protein>
<evidence type="ECO:0000256" key="6">
    <source>
        <dbReference type="ARBA" id="ARBA00022475"/>
    </source>
</evidence>
<evidence type="ECO:0000256" key="7">
    <source>
        <dbReference type="ARBA" id="ARBA00022519"/>
    </source>
</evidence>
<feature type="transmembrane region" description="Helical" evidence="12">
    <location>
        <begin position="16"/>
        <end position="35"/>
    </location>
</feature>
<dbReference type="NCBIfam" id="TIGR03141">
    <property type="entry name" value="cytochro_ccmD"/>
    <property type="match status" value="1"/>
</dbReference>
<evidence type="ECO:0000256" key="4">
    <source>
        <dbReference type="ARBA" id="ARBA00016461"/>
    </source>
</evidence>
<dbReference type="GO" id="GO:0015886">
    <property type="term" value="P:heme transport"/>
    <property type="evidence" value="ECO:0007669"/>
    <property type="project" value="InterPro"/>
</dbReference>
<evidence type="ECO:0000256" key="1">
    <source>
        <dbReference type="ARBA" id="ARBA00002442"/>
    </source>
</evidence>
<keyword evidence="8 12" id="KW-0812">Transmembrane</keyword>
<dbReference type="AlphaFoldDB" id="A0A0W0VFM1"/>
<comment type="similarity">
    <text evidence="3 12">Belongs to the CcmD/CycX/HelD family.</text>
</comment>
<evidence type="ECO:0000313" key="13">
    <source>
        <dbReference type="EMBL" id="KTD18882.1"/>
    </source>
</evidence>
<keyword evidence="11 12" id="KW-0472">Membrane</keyword>
<dbReference type="GO" id="GO:0017004">
    <property type="term" value="P:cytochrome complex assembly"/>
    <property type="evidence" value="ECO:0007669"/>
    <property type="project" value="UniProtKB-KW"/>
</dbReference>
<keyword evidence="10 12" id="KW-1133">Transmembrane helix</keyword>
<evidence type="ECO:0000313" key="14">
    <source>
        <dbReference type="Proteomes" id="UP000055035"/>
    </source>
</evidence>
<dbReference type="GO" id="GO:0005886">
    <property type="term" value="C:plasma membrane"/>
    <property type="evidence" value="ECO:0007669"/>
    <property type="project" value="UniProtKB-SubCell"/>
</dbReference>
<evidence type="ECO:0000256" key="9">
    <source>
        <dbReference type="ARBA" id="ARBA00022748"/>
    </source>
</evidence>
<dbReference type="Pfam" id="PF04995">
    <property type="entry name" value="CcmD"/>
    <property type="match status" value="1"/>
</dbReference>
<comment type="subcellular location">
    <subcellularLocation>
        <location evidence="2 12">Cell inner membrane</location>
        <topology evidence="2 12">Single-pass membrane protein</topology>
    </subcellularLocation>
</comment>
<evidence type="ECO:0000256" key="5">
    <source>
        <dbReference type="ARBA" id="ARBA00022448"/>
    </source>
</evidence>
<dbReference type="Proteomes" id="UP000055035">
    <property type="component" value="Unassembled WGS sequence"/>
</dbReference>
<dbReference type="RefSeq" id="WP_058469700.1">
    <property type="nucleotide sequence ID" value="NZ_CAAAIC010000005.1"/>
</dbReference>
<gene>
    <name evidence="13" type="primary">ccmD</name>
    <name evidence="13" type="ORF">Ljor_0105</name>
</gene>
<comment type="caution">
    <text evidence="13">The sequence shown here is derived from an EMBL/GenBank/DDBJ whole genome shotgun (WGS) entry which is preliminary data.</text>
</comment>
<name>A0A0W0VFM1_9GAMM</name>
<keyword evidence="5 12" id="KW-0813">Transport</keyword>
<evidence type="ECO:0000256" key="3">
    <source>
        <dbReference type="ARBA" id="ARBA00008741"/>
    </source>
</evidence>
<proteinExistence type="inferred from homology"/>
<evidence type="ECO:0000256" key="8">
    <source>
        <dbReference type="ARBA" id="ARBA00022692"/>
    </source>
</evidence>
<dbReference type="PATRIC" id="fig|456.5.peg.119"/>
<evidence type="ECO:0000256" key="2">
    <source>
        <dbReference type="ARBA" id="ARBA00004377"/>
    </source>
</evidence>
<keyword evidence="7 12" id="KW-0997">Cell inner membrane</keyword>
<evidence type="ECO:0000256" key="12">
    <source>
        <dbReference type="RuleBase" id="RU363101"/>
    </source>
</evidence>
<organism evidence="13 14">
    <name type="scientific">Legionella jordanis</name>
    <dbReference type="NCBI Taxonomy" id="456"/>
    <lineage>
        <taxon>Bacteria</taxon>
        <taxon>Pseudomonadati</taxon>
        <taxon>Pseudomonadota</taxon>
        <taxon>Gammaproteobacteria</taxon>
        <taxon>Legionellales</taxon>
        <taxon>Legionellaceae</taxon>
        <taxon>Legionella</taxon>
    </lineage>
</organism>
<keyword evidence="6 12" id="KW-1003">Cell membrane</keyword>
<reference evidence="13 14" key="1">
    <citation type="submission" date="2015-11" db="EMBL/GenBank/DDBJ databases">
        <title>Genomic analysis of 38 Legionella species identifies large and diverse effector repertoires.</title>
        <authorList>
            <person name="Burstein D."/>
            <person name="Amaro F."/>
            <person name="Zusman T."/>
            <person name="Lifshitz Z."/>
            <person name="Cohen O."/>
            <person name="Gilbert J.A."/>
            <person name="Pupko T."/>
            <person name="Shuman H.A."/>
            <person name="Segal G."/>
        </authorList>
    </citation>
    <scope>NUCLEOTIDE SEQUENCE [LARGE SCALE GENOMIC DNA]</scope>
    <source>
        <strain evidence="13 14">BL-540</strain>
    </source>
</reference>
<keyword evidence="9 12" id="KW-0201">Cytochrome c-type biogenesis</keyword>